<dbReference type="Gene3D" id="1.10.260.40">
    <property type="entry name" value="lambda repressor-like DNA-binding domains"/>
    <property type="match status" value="1"/>
</dbReference>
<dbReference type="Proteomes" id="UP000539175">
    <property type="component" value="Unassembled WGS sequence"/>
</dbReference>
<dbReference type="RefSeq" id="WP_211106211.1">
    <property type="nucleotide sequence ID" value="NZ_JACIIZ010000005.1"/>
</dbReference>
<evidence type="ECO:0000313" key="2">
    <source>
        <dbReference type="Proteomes" id="UP000539175"/>
    </source>
</evidence>
<organism evidence="1 2">
    <name type="scientific">Nitrospirillum iridis</name>
    <dbReference type="NCBI Taxonomy" id="765888"/>
    <lineage>
        <taxon>Bacteria</taxon>
        <taxon>Pseudomonadati</taxon>
        <taxon>Pseudomonadota</taxon>
        <taxon>Alphaproteobacteria</taxon>
        <taxon>Rhodospirillales</taxon>
        <taxon>Azospirillaceae</taxon>
        <taxon>Nitrospirillum</taxon>
    </lineage>
</organism>
<keyword evidence="2" id="KW-1185">Reference proteome</keyword>
<dbReference type="AlphaFoldDB" id="A0A7X0AZB1"/>
<evidence type="ECO:0000313" key="1">
    <source>
        <dbReference type="EMBL" id="MBB6251436.1"/>
    </source>
</evidence>
<accession>A0A7X0AZB1</accession>
<gene>
    <name evidence="1" type="ORF">FHS74_001987</name>
</gene>
<dbReference type="GO" id="GO:0003677">
    <property type="term" value="F:DNA binding"/>
    <property type="evidence" value="ECO:0007669"/>
    <property type="project" value="InterPro"/>
</dbReference>
<reference evidence="1 2" key="1">
    <citation type="submission" date="2020-08" db="EMBL/GenBank/DDBJ databases">
        <title>Genomic Encyclopedia of Type Strains, Phase IV (KMG-IV): sequencing the most valuable type-strain genomes for metagenomic binning, comparative biology and taxonomic classification.</title>
        <authorList>
            <person name="Goeker M."/>
        </authorList>
    </citation>
    <scope>NUCLEOTIDE SEQUENCE [LARGE SCALE GENOMIC DNA]</scope>
    <source>
        <strain evidence="1 2">DSM 22198</strain>
    </source>
</reference>
<protein>
    <submittedName>
        <fullName evidence="1">Uncharacterized protein</fullName>
    </submittedName>
</protein>
<dbReference type="GO" id="GO:0008168">
    <property type="term" value="F:methyltransferase activity"/>
    <property type="evidence" value="ECO:0007669"/>
    <property type="project" value="InterPro"/>
</dbReference>
<comment type="caution">
    <text evidence="1">The sequence shown here is derived from an EMBL/GenBank/DDBJ whole genome shotgun (WGS) entry which is preliminary data.</text>
</comment>
<dbReference type="GO" id="GO:0032259">
    <property type="term" value="P:methylation"/>
    <property type="evidence" value="ECO:0007669"/>
    <property type="project" value="InterPro"/>
</dbReference>
<dbReference type="EMBL" id="JACIIZ010000005">
    <property type="protein sequence ID" value="MBB6251436.1"/>
    <property type="molecule type" value="Genomic_DNA"/>
</dbReference>
<sequence>MTVRQFEGEKASPRNATLTVLQSALEAAGVIFIQENGEGPGVRLRKHPALDPFAGEGATGLEMAKRFAKETAEMKDGDLVASNPPYGEKTVMGRTIWGRPKKPKD</sequence>
<dbReference type="InterPro" id="IPR029063">
    <property type="entry name" value="SAM-dependent_MTases_sf"/>
</dbReference>
<dbReference type="InterPro" id="IPR010982">
    <property type="entry name" value="Lambda_DNA-bd_dom_sf"/>
</dbReference>
<dbReference type="InterPro" id="IPR002052">
    <property type="entry name" value="DNA_methylase_N6_adenine_CS"/>
</dbReference>
<proteinExistence type="predicted"/>
<name>A0A7X0AZB1_9PROT</name>
<dbReference type="SUPFAM" id="SSF53335">
    <property type="entry name" value="S-adenosyl-L-methionine-dependent methyltransferases"/>
    <property type="match status" value="1"/>
</dbReference>
<dbReference type="PROSITE" id="PS00092">
    <property type="entry name" value="N6_MTASE"/>
    <property type="match status" value="1"/>
</dbReference>